<dbReference type="PANTHER" id="PTHR48022:SF2">
    <property type="entry name" value="PLASTIDIC GLUCOSE TRANSPORTER 4"/>
    <property type="match status" value="1"/>
</dbReference>
<evidence type="ECO:0000256" key="1">
    <source>
        <dbReference type="ARBA" id="ARBA00004141"/>
    </source>
</evidence>
<keyword evidence="10" id="KW-0762">Sugar transport</keyword>
<feature type="transmembrane region" description="Helical" evidence="8">
    <location>
        <begin position="84"/>
        <end position="109"/>
    </location>
</feature>
<dbReference type="PRINTS" id="PR00171">
    <property type="entry name" value="SUGRTRNSPORT"/>
</dbReference>
<feature type="transmembrane region" description="Helical" evidence="8">
    <location>
        <begin position="290"/>
        <end position="313"/>
    </location>
</feature>
<comment type="subcellular location">
    <subcellularLocation>
        <location evidence="1">Membrane</location>
        <topology evidence="1">Multi-pass membrane protein</topology>
    </subcellularLocation>
</comment>
<protein>
    <submittedName>
        <fullName evidence="10">MFS sugar transporter-like protein</fullName>
    </submittedName>
</protein>
<dbReference type="AlphaFoldDB" id="A0A2J6R5R6"/>
<keyword evidence="5 8" id="KW-1133">Transmembrane helix</keyword>
<dbReference type="Pfam" id="PF00083">
    <property type="entry name" value="Sugar_tr"/>
    <property type="match status" value="1"/>
</dbReference>
<feature type="transmembrane region" description="Helical" evidence="8">
    <location>
        <begin position="115"/>
        <end position="132"/>
    </location>
</feature>
<evidence type="ECO:0000313" key="10">
    <source>
        <dbReference type="EMBL" id="PMD33866.1"/>
    </source>
</evidence>
<name>A0A2J6R5R6_HYAVF</name>
<feature type="transmembrane region" description="Helical" evidence="8">
    <location>
        <begin position="356"/>
        <end position="381"/>
    </location>
</feature>
<dbReference type="Gene3D" id="1.20.1250.20">
    <property type="entry name" value="MFS general substrate transporter like domains"/>
    <property type="match status" value="1"/>
</dbReference>
<feature type="transmembrane region" description="Helical" evidence="8">
    <location>
        <begin position="52"/>
        <end position="72"/>
    </location>
</feature>
<dbReference type="GO" id="GO:0005351">
    <property type="term" value="F:carbohydrate:proton symporter activity"/>
    <property type="evidence" value="ECO:0007669"/>
    <property type="project" value="TreeGrafter"/>
</dbReference>
<proteinExistence type="inferred from homology"/>
<dbReference type="Proteomes" id="UP000235786">
    <property type="component" value="Unassembled WGS sequence"/>
</dbReference>
<evidence type="ECO:0000256" key="3">
    <source>
        <dbReference type="ARBA" id="ARBA00022448"/>
    </source>
</evidence>
<evidence type="ECO:0000256" key="4">
    <source>
        <dbReference type="ARBA" id="ARBA00022692"/>
    </source>
</evidence>
<dbReference type="InterPro" id="IPR003663">
    <property type="entry name" value="Sugar/inositol_transpt"/>
</dbReference>
<gene>
    <name evidence="10" type="ORF">L207DRAFT_438059</name>
</gene>
<feature type="transmembrane region" description="Helical" evidence="8">
    <location>
        <begin position="421"/>
        <end position="442"/>
    </location>
</feature>
<accession>A0A2J6R5R6</accession>
<dbReference type="SUPFAM" id="SSF103473">
    <property type="entry name" value="MFS general substrate transporter"/>
    <property type="match status" value="1"/>
</dbReference>
<dbReference type="EMBL" id="KZ613955">
    <property type="protein sequence ID" value="PMD33866.1"/>
    <property type="molecule type" value="Genomic_DNA"/>
</dbReference>
<dbReference type="InterPro" id="IPR005829">
    <property type="entry name" value="Sugar_transporter_CS"/>
</dbReference>
<dbReference type="OrthoDB" id="5399138at2759"/>
<comment type="similarity">
    <text evidence="2 7">Belongs to the major facilitator superfamily. Sugar transporter (TC 2.A.1.1) family.</text>
</comment>
<dbReference type="NCBIfam" id="TIGR00879">
    <property type="entry name" value="SP"/>
    <property type="match status" value="1"/>
</dbReference>
<feature type="domain" description="Major facilitator superfamily (MFS) profile" evidence="9">
    <location>
        <begin position="14"/>
        <end position="446"/>
    </location>
</feature>
<evidence type="ECO:0000259" key="9">
    <source>
        <dbReference type="PROSITE" id="PS50850"/>
    </source>
</evidence>
<dbReference type="PROSITE" id="PS50850">
    <property type="entry name" value="MFS"/>
    <property type="match status" value="1"/>
</dbReference>
<dbReference type="PROSITE" id="PS00217">
    <property type="entry name" value="SUGAR_TRANSPORT_2"/>
    <property type="match status" value="1"/>
</dbReference>
<dbReference type="InterPro" id="IPR036259">
    <property type="entry name" value="MFS_trans_sf"/>
</dbReference>
<dbReference type="PROSITE" id="PS00216">
    <property type="entry name" value="SUGAR_TRANSPORT_1"/>
    <property type="match status" value="1"/>
</dbReference>
<organism evidence="10 11">
    <name type="scientific">Hyaloscypha variabilis (strain UAMH 11265 / GT02V1 / F)</name>
    <name type="common">Meliniomyces variabilis</name>
    <dbReference type="NCBI Taxonomy" id="1149755"/>
    <lineage>
        <taxon>Eukaryota</taxon>
        <taxon>Fungi</taxon>
        <taxon>Dikarya</taxon>
        <taxon>Ascomycota</taxon>
        <taxon>Pezizomycotina</taxon>
        <taxon>Leotiomycetes</taxon>
        <taxon>Helotiales</taxon>
        <taxon>Hyaloscyphaceae</taxon>
        <taxon>Hyaloscypha</taxon>
        <taxon>Hyaloscypha variabilis</taxon>
    </lineage>
</organism>
<evidence type="ECO:0000256" key="5">
    <source>
        <dbReference type="ARBA" id="ARBA00022989"/>
    </source>
</evidence>
<keyword evidence="11" id="KW-1185">Reference proteome</keyword>
<feature type="transmembrane region" description="Helical" evidence="8">
    <location>
        <begin position="144"/>
        <end position="164"/>
    </location>
</feature>
<dbReference type="InterPro" id="IPR020846">
    <property type="entry name" value="MFS_dom"/>
</dbReference>
<evidence type="ECO:0000256" key="7">
    <source>
        <dbReference type="RuleBase" id="RU003346"/>
    </source>
</evidence>
<dbReference type="GO" id="GO:0016020">
    <property type="term" value="C:membrane"/>
    <property type="evidence" value="ECO:0007669"/>
    <property type="project" value="UniProtKB-SubCell"/>
</dbReference>
<feature type="transmembrane region" description="Helical" evidence="8">
    <location>
        <begin position="258"/>
        <end position="278"/>
    </location>
</feature>
<feature type="transmembrane region" description="Helical" evidence="8">
    <location>
        <begin position="176"/>
        <end position="195"/>
    </location>
</feature>
<evidence type="ECO:0000313" key="11">
    <source>
        <dbReference type="Proteomes" id="UP000235786"/>
    </source>
</evidence>
<dbReference type="InterPro" id="IPR005828">
    <property type="entry name" value="MFS_sugar_transport-like"/>
</dbReference>
<evidence type="ECO:0000256" key="2">
    <source>
        <dbReference type="ARBA" id="ARBA00010992"/>
    </source>
</evidence>
<feature type="transmembrane region" description="Helical" evidence="8">
    <location>
        <begin position="12"/>
        <end position="32"/>
    </location>
</feature>
<dbReference type="FunFam" id="1.20.1250.20:FF:000134">
    <property type="entry name" value="MFS sugar transporter protein"/>
    <property type="match status" value="1"/>
</dbReference>
<keyword evidence="3 7" id="KW-0813">Transport</keyword>
<feature type="transmembrane region" description="Helical" evidence="8">
    <location>
        <begin position="325"/>
        <end position="344"/>
    </location>
</feature>
<reference evidence="10 11" key="1">
    <citation type="submission" date="2016-04" db="EMBL/GenBank/DDBJ databases">
        <title>A degradative enzymes factory behind the ericoid mycorrhizal symbiosis.</title>
        <authorList>
            <consortium name="DOE Joint Genome Institute"/>
            <person name="Martino E."/>
            <person name="Morin E."/>
            <person name="Grelet G."/>
            <person name="Kuo A."/>
            <person name="Kohler A."/>
            <person name="Daghino S."/>
            <person name="Barry K."/>
            <person name="Choi C."/>
            <person name="Cichocki N."/>
            <person name="Clum A."/>
            <person name="Copeland A."/>
            <person name="Hainaut M."/>
            <person name="Haridas S."/>
            <person name="Labutti K."/>
            <person name="Lindquist E."/>
            <person name="Lipzen A."/>
            <person name="Khouja H.-R."/>
            <person name="Murat C."/>
            <person name="Ohm R."/>
            <person name="Olson A."/>
            <person name="Spatafora J."/>
            <person name="Veneault-Fourrey C."/>
            <person name="Henrissat B."/>
            <person name="Grigoriev I."/>
            <person name="Martin F."/>
            <person name="Perotto S."/>
        </authorList>
    </citation>
    <scope>NUCLEOTIDE SEQUENCE [LARGE SCALE GENOMIC DNA]</scope>
    <source>
        <strain evidence="10 11">F</strain>
    </source>
</reference>
<keyword evidence="6 8" id="KW-0472">Membrane</keyword>
<evidence type="ECO:0000256" key="6">
    <source>
        <dbReference type="ARBA" id="ARBA00023136"/>
    </source>
</evidence>
<dbReference type="InterPro" id="IPR050360">
    <property type="entry name" value="MFS_Sugar_Transporters"/>
</dbReference>
<sequence length="496" mass="52746">MHKPWFHAPKYVQQATLISFGGTLFGLETGTIGPLTTMPQFATTFGHLSSTVHGLVVSTILIPAAISSFFGGHLANKVGRLRGIALGASIFGVGAAIEASSVVLGMLIAGRAVKGIGEGLFLSTCVVYITEISPPRSRGTLASIPQLLTTIGVCAGYFTCYGSVSIPSSASWRIPLALQALLAFSFTLSTLFFLVESPRWLTACGRHAEAMQIWDELGIDAAEREKIEEREAGELPEQVKVADLFAVFGKENWRRTALGVFLMGMQQASGIDGVLYYAPLLFASAGLKSSTAAFLASGISALLILIITIPAFLFADKWGRKTSSIVGGSAQVACMFIMGSLYAAGAVHADHGVARWIIIIMIYLFALSFSGTWAVCFRVYISEIQSPKTRAGAASLALSANWIVNWIIAFTTPVFLARSTYGVYFFFGGATLFTVCVCALCMPETRGKSLEDIDASFRGHKAAVIGGGGVFELGSLENSDAESNVEVVRFTTSVKA</sequence>
<evidence type="ECO:0000256" key="8">
    <source>
        <dbReference type="SAM" id="Phobius"/>
    </source>
</evidence>
<keyword evidence="4 8" id="KW-0812">Transmembrane</keyword>
<dbReference type="PANTHER" id="PTHR48022">
    <property type="entry name" value="PLASTIDIC GLUCOSE TRANSPORTER 4"/>
    <property type="match status" value="1"/>
</dbReference>
<feature type="transmembrane region" description="Helical" evidence="8">
    <location>
        <begin position="393"/>
        <end position="415"/>
    </location>
</feature>